<organism evidence="1 2">
    <name type="scientific">Artemisia annua</name>
    <name type="common">Sweet wormwood</name>
    <dbReference type="NCBI Taxonomy" id="35608"/>
    <lineage>
        <taxon>Eukaryota</taxon>
        <taxon>Viridiplantae</taxon>
        <taxon>Streptophyta</taxon>
        <taxon>Embryophyta</taxon>
        <taxon>Tracheophyta</taxon>
        <taxon>Spermatophyta</taxon>
        <taxon>Magnoliopsida</taxon>
        <taxon>eudicotyledons</taxon>
        <taxon>Gunneridae</taxon>
        <taxon>Pentapetalae</taxon>
        <taxon>asterids</taxon>
        <taxon>campanulids</taxon>
        <taxon>Asterales</taxon>
        <taxon>Asteraceae</taxon>
        <taxon>Asteroideae</taxon>
        <taxon>Anthemideae</taxon>
        <taxon>Artemisiinae</taxon>
        <taxon>Artemisia</taxon>
    </lineage>
</organism>
<dbReference type="STRING" id="35608.A0A2U1NWP0"/>
<comment type="caution">
    <text evidence="1">The sequence shown here is derived from an EMBL/GenBank/DDBJ whole genome shotgun (WGS) entry which is preliminary data.</text>
</comment>
<dbReference type="AlphaFoldDB" id="A0A2U1NWP0"/>
<proteinExistence type="predicted"/>
<accession>A0A2U1NWP0</accession>
<evidence type="ECO:0000313" key="1">
    <source>
        <dbReference type="EMBL" id="PWA77921.1"/>
    </source>
</evidence>
<evidence type="ECO:0000313" key="2">
    <source>
        <dbReference type="Proteomes" id="UP000245207"/>
    </source>
</evidence>
<sequence length="88" mass="10048">MAFSNRVVIGGNLKSKWASWHASSRTSVGQPKNVLHCHKQSLDPLLSTTMSNDLKSKFMQVYDQLKSELIHDPAFEFDDVSRQWVDKV</sequence>
<gene>
    <name evidence="1" type="ORF">CTI12_AA219610</name>
</gene>
<name>A0A2U1NWP0_ARTAN</name>
<dbReference type="EMBL" id="PKPP01002059">
    <property type="protein sequence ID" value="PWA77921.1"/>
    <property type="molecule type" value="Genomic_DNA"/>
</dbReference>
<dbReference type="OrthoDB" id="10257492at2759"/>
<keyword evidence="2" id="KW-1185">Reference proteome</keyword>
<dbReference type="Proteomes" id="UP000245207">
    <property type="component" value="Unassembled WGS sequence"/>
</dbReference>
<protein>
    <submittedName>
        <fullName evidence="1">Chrysanthemyl diphosphate synthase</fullName>
    </submittedName>
</protein>
<reference evidence="1 2" key="1">
    <citation type="journal article" date="2018" name="Mol. Plant">
        <title>The genome of Artemisia annua provides insight into the evolution of Asteraceae family and artemisinin biosynthesis.</title>
        <authorList>
            <person name="Shen Q."/>
            <person name="Zhang L."/>
            <person name="Liao Z."/>
            <person name="Wang S."/>
            <person name="Yan T."/>
            <person name="Shi P."/>
            <person name="Liu M."/>
            <person name="Fu X."/>
            <person name="Pan Q."/>
            <person name="Wang Y."/>
            <person name="Lv Z."/>
            <person name="Lu X."/>
            <person name="Zhang F."/>
            <person name="Jiang W."/>
            <person name="Ma Y."/>
            <person name="Chen M."/>
            <person name="Hao X."/>
            <person name="Li L."/>
            <person name="Tang Y."/>
            <person name="Lv G."/>
            <person name="Zhou Y."/>
            <person name="Sun X."/>
            <person name="Brodelius P.E."/>
            <person name="Rose J.K.C."/>
            <person name="Tang K."/>
        </authorList>
    </citation>
    <scope>NUCLEOTIDE SEQUENCE [LARGE SCALE GENOMIC DNA]</scope>
    <source>
        <strain evidence="2">cv. Huhao1</strain>
        <tissue evidence="1">Leaf</tissue>
    </source>
</reference>